<evidence type="ECO:0000256" key="6">
    <source>
        <dbReference type="SAM" id="Phobius"/>
    </source>
</evidence>
<feature type="transmembrane region" description="Helical" evidence="6">
    <location>
        <begin position="69"/>
        <end position="86"/>
    </location>
</feature>
<accession>A0A1D7X8A2</accession>
<feature type="transmembrane region" description="Helical" evidence="6">
    <location>
        <begin position="45"/>
        <end position="63"/>
    </location>
</feature>
<dbReference type="PANTHER" id="PTHR35007:SF1">
    <property type="entry name" value="PILUS ASSEMBLY PROTEIN"/>
    <property type="match status" value="1"/>
</dbReference>
<dbReference type="Proteomes" id="UP000322283">
    <property type="component" value="Unassembled WGS sequence"/>
</dbReference>
<reference evidence="10 13" key="3">
    <citation type="submission" date="2019-05" db="EMBL/GenBank/DDBJ databases">
        <title>Genome sequence of Moorella thermoacetica ATCC 33924.</title>
        <authorList>
            <person name="Poehlein A."/>
            <person name="Bengelsdorf F.R."/>
            <person name="Duerre P."/>
            <person name="Daniel R."/>
        </authorList>
    </citation>
    <scope>NUCLEOTIDE SEQUENCE [LARGE SCALE GENOMIC DNA]</scope>
    <source>
        <strain evidence="10 13">ATCC 33924</strain>
    </source>
</reference>
<dbReference type="Proteomes" id="UP000182811">
    <property type="component" value="Unassembled WGS sequence"/>
</dbReference>
<evidence type="ECO:0000313" key="11">
    <source>
        <dbReference type="Proteomes" id="UP000094598"/>
    </source>
</evidence>
<dbReference type="GO" id="GO:0005886">
    <property type="term" value="C:plasma membrane"/>
    <property type="evidence" value="ECO:0007669"/>
    <property type="project" value="UniProtKB-SubCell"/>
</dbReference>
<dbReference type="InterPro" id="IPR018076">
    <property type="entry name" value="T2SS_GspF_dom"/>
</dbReference>
<gene>
    <name evidence="8" type="ORF">Maut_00668</name>
    <name evidence="9" type="ORF">MOTE_10070</name>
    <name evidence="10" type="ORF">MTAT_16610</name>
</gene>
<evidence type="ECO:0000313" key="12">
    <source>
        <dbReference type="Proteomes" id="UP000182811"/>
    </source>
</evidence>
<evidence type="ECO:0000259" key="7">
    <source>
        <dbReference type="Pfam" id="PF00482"/>
    </source>
</evidence>
<keyword evidence="5 6" id="KW-0472">Membrane</keyword>
<feature type="domain" description="Type II secretion system protein GspF" evidence="7">
    <location>
        <begin position="106"/>
        <end position="229"/>
    </location>
</feature>
<keyword evidence="13" id="KW-1185">Reference proteome</keyword>
<dbReference type="Gene3D" id="1.20.81.30">
    <property type="entry name" value="Type II secretion system (T2SS), domain F"/>
    <property type="match status" value="1"/>
</dbReference>
<dbReference type="EMBL" id="CP017019">
    <property type="protein sequence ID" value="AOQ23131.1"/>
    <property type="molecule type" value="Genomic_DNA"/>
</dbReference>
<dbReference type="InterPro" id="IPR042094">
    <property type="entry name" value="T2SS_GspF_sf"/>
</dbReference>
<dbReference type="EMBL" id="VCDX01000005">
    <property type="protein sequence ID" value="TYL12838.1"/>
    <property type="molecule type" value="Genomic_DNA"/>
</dbReference>
<evidence type="ECO:0000313" key="13">
    <source>
        <dbReference type="Proteomes" id="UP000322283"/>
    </source>
</evidence>
<evidence type="ECO:0000256" key="1">
    <source>
        <dbReference type="ARBA" id="ARBA00004651"/>
    </source>
</evidence>
<keyword evidence="3 6" id="KW-0812">Transmembrane</keyword>
<organism evidence="9 12">
    <name type="scientific">Neomoorella thermoacetica</name>
    <name type="common">Clostridium thermoaceticum</name>
    <dbReference type="NCBI Taxonomy" id="1525"/>
    <lineage>
        <taxon>Bacteria</taxon>
        <taxon>Bacillati</taxon>
        <taxon>Bacillota</taxon>
        <taxon>Clostridia</taxon>
        <taxon>Neomoorellales</taxon>
        <taxon>Neomoorellaceae</taxon>
        <taxon>Neomoorella</taxon>
    </lineage>
</organism>
<evidence type="ECO:0000313" key="9">
    <source>
        <dbReference type="EMBL" id="OIQ59751.1"/>
    </source>
</evidence>
<dbReference type="AlphaFoldDB" id="A0A1D7X8A2"/>
<feature type="transmembrane region" description="Helical" evidence="6">
    <location>
        <begin position="246"/>
        <end position="265"/>
    </location>
</feature>
<feature type="transmembrane region" description="Helical" evidence="6">
    <location>
        <begin position="214"/>
        <end position="234"/>
    </location>
</feature>
<evidence type="ECO:0000256" key="3">
    <source>
        <dbReference type="ARBA" id="ARBA00022692"/>
    </source>
</evidence>
<comment type="subcellular location">
    <subcellularLocation>
        <location evidence="1">Cell membrane</location>
        <topology evidence="1">Multi-pass membrane protein</topology>
    </subcellularLocation>
</comment>
<reference evidence="9 12" key="1">
    <citation type="submission" date="2016-08" db="EMBL/GenBank/DDBJ databases">
        <title>Genome-based comparison of Moorella thermoacetic strains.</title>
        <authorList>
            <person name="Poehlein A."/>
            <person name="Bengelsdorf F.R."/>
            <person name="Esser C."/>
            <person name="Duerre P."/>
            <person name="Daniel R."/>
        </authorList>
    </citation>
    <scope>NUCLEOTIDE SEQUENCE [LARGE SCALE GENOMIC DNA]</scope>
    <source>
        <strain evidence="9 12">DSM 21394</strain>
    </source>
</reference>
<protein>
    <submittedName>
        <fullName evidence="9">Bacterial type II secretion system protein F domain protein</fullName>
    </submittedName>
</protein>
<dbReference type="PANTHER" id="PTHR35007">
    <property type="entry name" value="INTEGRAL MEMBRANE PROTEIN-RELATED"/>
    <property type="match status" value="1"/>
</dbReference>
<evidence type="ECO:0000256" key="2">
    <source>
        <dbReference type="ARBA" id="ARBA00022475"/>
    </source>
</evidence>
<dbReference type="OrthoDB" id="1723691at2"/>
<keyword evidence="2" id="KW-1003">Cell membrane</keyword>
<evidence type="ECO:0000313" key="8">
    <source>
        <dbReference type="EMBL" id="AOQ23131.1"/>
    </source>
</evidence>
<evidence type="ECO:0000256" key="5">
    <source>
        <dbReference type="ARBA" id="ARBA00023136"/>
    </source>
</evidence>
<dbReference type="RefSeq" id="WP_069588387.1">
    <property type="nucleotide sequence ID" value="NZ_CP017019.1"/>
</dbReference>
<feature type="transmembrane region" description="Helical" evidence="6">
    <location>
        <begin position="6"/>
        <end position="24"/>
    </location>
</feature>
<evidence type="ECO:0000256" key="4">
    <source>
        <dbReference type="ARBA" id="ARBA00022989"/>
    </source>
</evidence>
<proteinExistence type="predicted"/>
<name>A0A1D7X8A2_NEOTH</name>
<keyword evidence="4 6" id="KW-1133">Transmembrane helix</keyword>
<sequence>MPLVKSLAVILGAAAVFIAVWNYVRPRNVAVDEEWKMRSGTVKGGARLVYFLIGVIVCVLGGYGVTGQPHLAALASIGGVFFARLIERRKAATRLELLRSQYAAVLSSMVSALQGGLSPYQALEDAVPSMPRPARDIFAEMLRQTRTGTTFVQAAENVLKATGWSDLKSMVVALRIYSRTGCNLVEVFQHILESNYERQNDRRYVAAVTSESRVTALMLSFLPFFLMGICRVMAPDFIAPLFTTLAGNVVIVVCVIMVVVGNVIVGKMVKGVAGDA</sequence>
<dbReference type="EMBL" id="MDDC01000007">
    <property type="protein sequence ID" value="OIQ59751.1"/>
    <property type="molecule type" value="Genomic_DNA"/>
</dbReference>
<dbReference type="Proteomes" id="UP000094598">
    <property type="component" value="Chromosome"/>
</dbReference>
<dbReference type="Pfam" id="PF00482">
    <property type="entry name" value="T2SSF"/>
    <property type="match status" value="1"/>
</dbReference>
<evidence type="ECO:0000313" key="10">
    <source>
        <dbReference type="EMBL" id="TYL12838.1"/>
    </source>
</evidence>
<reference evidence="8 11" key="2">
    <citation type="submission" date="2016-08" db="EMBL/GenBank/DDBJ databases">
        <title>Moorella thermoacetica DSM 103132.</title>
        <authorList>
            <person name="Jendresen C.B."/>
            <person name="Redl S.M."/>
            <person name="Jensen T.O."/>
            <person name="Nielsen A.T."/>
        </authorList>
    </citation>
    <scope>NUCLEOTIDE SEQUENCE [LARGE SCALE GENOMIC DNA]</scope>
    <source>
        <strain evidence="8 11">DSM 103132</strain>
    </source>
</reference>